<keyword evidence="2" id="KW-0808">Transferase</keyword>
<gene>
    <name evidence="4" type="ORF">M0R45_012264</name>
</gene>
<evidence type="ECO:0000313" key="4">
    <source>
        <dbReference type="EMBL" id="KAK9946821.1"/>
    </source>
</evidence>
<evidence type="ECO:0000256" key="1">
    <source>
        <dbReference type="ARBA" id="ARBA00009861"/>
    </source>
</evidence>
<dbReference type="PANTHER" id="PTHR31623">
    <property type="entry name" value="F21J9.9"/>
    <property type="match status" value="1"/>
</dbReference>
<dbReference type="Gene3D" id="3.30.559.10">
    <property type="entry name" value="Chloramphenicol acetyltransferase-like domain"/>
    <property type="match status" value="2"/>
</dbReference>
<organism evidence="4 5">
    <name type="scientific">Rubus argutus</name>
    <name type="common">Southern blackberry</name>
    <dbReference type="NCBI Taxonomy" id="59490"/>
    <lineage>
        <taxon>Eukaryota</taxon>
        <taxon>Viridiplantae</taxon>
        <taxon>Streptophyta</taxon>
        <taxon>Embryophyta</taxon>
        <taxon>Tracheophyta</taxon>
        <taxon>Spermatophyta</taxon>
        <taxon>Magnoliopsida</taxon>
        <taxon>eudicotyledons</taxon>
        <taxon>Gunneridae</taxon>
        <taxon>Pentapetalae</taxon>
        <taxon>rosids</taxon>
        <taxon>fabids</taxon>
        <taxon>Rosales</taxon>
        <taxon>Rosaceae</taxon>
        <taxon>Rosoideae</taxon>
        <taxon>Rosoideae incertae sedis</taxon>
        <taxon>Rubus</taxon>
    </lineage>
</organism>
<protein>
    <submittedName>
        <fullName evidence="4">Uncharacterized protein</fullName>
    </submittedName>
</protein>
<dbReference type="EMBL" id="JBEDUW010000002">
    <property type="protein sequence ID" value="KAK9946821.1"/>
    <property type="molecule type" value="Genomic_DNA"/>
</dbReference>
<keyword evidence="5" id="KW-1185">Reference proteome</keyword>
<comment type="similarity">
    <text evidence="1">Belongs to the plant acyltransferase family.</text>
</comment>
<keyword evidence="3" id="KW-0012">Acyltransferase</keyword>
<dbReference type="InterPro" id="IPR023213">
    <property type="entry name" value="CAT-like_dom_sf"/>
</dbReference>
<dbReference type="GO" id="GO:0016746">
    <property type="term" value="F:acyltransferase activity"/>
    <property type="evidence" value="ECO:0007669"/>
    <property type="project" value="UniProtKB-KW"/>
</dbReference>
<reference evidence="4 5" key="1">
    <citation type="journal article" date="2023" name="G3 (Bethesda)">
        <title>A chromosome-length genome assembly and annotation of blackberry (Rubus argutus, cv. 'Hillquist').</title>
        <authorList>
            <person name="Bruna T."/>
            <person name="Aryal R."/>
            <person name="Dudchenko O."/>
            <person name="Sargent D.J."/>
            <person name="Mead D."/>
            <person name="Buti M."/>
            <person name="Cavallini A."/>
            <person name="Hytonen T."/>
            <person name="Andres J."/>
            <person name="Pham M."/>
            <person name="Weisz D."/>
            <person name="Mascagni F."/>
            <person name="Usai G."/>
            <person name="Natali L."/>
            <person name="Bassil N."/>
            <person name="Fernandez G.E."/>
            <person name="Lomsadze A."/>
            <person name="Armour M."/>
            <person name="Olukolu B."/>
            <person name="Poorten T."/>
            <person name="Britton C."/>
            <person name="Davik J."/>
            <person name="Ashrafi H."/>
            <person name="Aiden E.L."/>
            <person name="Borodovsky M."/>
            <person name="Worthington M."/>
        </authorList>
    </citation>
    <scope>NUCLEOTIDE SEQUENCE [LARGE SCALE GENOMIC DNA]</scope>
    <source>
        <strain evidence="4">PI 553951</strain>
    </source>
</reference>
<dbReference type="Proteomes" id="UP001457282">
    <property type="component" value="Unassembled WGS sequence"/>
</dbReference>
<proteinExistence type="inferred from homology"/>
<evidence type="ECO:0000313" key="5">
    <source>
        <dbReference type="Proteomes" id="UP001457282"/>
    </source>
</evidence>
<evidence type="ECO:0000256" key="3">
    <source>
        <dbReference type="ARBA" id="ARBA00023315"/>
    </source>
</evidence>
<name>A0AAW1YDM2_RUBAR</name>
<evidence type="ECO:0000256" key="2">
    <source>
        <dbReference type="ARBA" id="ARBA00022679"/>
    </source>
</evidence>
<comment type="caution">
    <text evidence="4">The sequence shown here is derived from an EMBL/GenBank/DDBJ whole genome shotgun (WGS) entry which is preliminary data.</text>
</comment>
<dbReference type="PANTHER" id="PTHR31623:SF110">
    <property type="entry name" value="VINORINE SYNTHASE-LIKE"/>
    <property type="match status" value="1"/>
</dbReference>
<accession>A0AAW1YDM2</accession>
<dbReference type="AlphaFoldDB" id="A0AAW1YDM2"/>
<dbReference type="Pfam" id="PF02458">
    <property type="entry name" value="Transferase"/>
    <property type="match status" value="1"/>
</dbReference>
<sequence>MKMEIEIISKEKIKPSSPTPSHLKTFKLCLLDQLIPAPYAPIILFYDPITTITTTKRLDLLKASLSEALTEFYPLAGKLKEDNLSIECNDEGADFFESRINYFSLHEFLSQPDLFDSMLHHFLPSNITNTSCTSVLTNIQVNVFKCGGIAIGICISHKLLDGAALCTFLKSWTAIARRSSPCISPNLFAAASLFPAEDLWLRDSAIDMWCSLFRKGNEPSVTKRLVFDASAIATLKLEAQTAQKKPPTSVEVASAFIWQCCMAASEEKHGLQRPSLLTHVVNLRTKILSLMNGPDLDLKYSTGNLLWLAATRSNAGDNDDDHEQQSRLPGLVSELREALSKVDSYFVNNKLRGEKGRSVIFESIKELKNSDGVDLDHYGFSSWCKLGWYEAADFGWGKPVWMSSIGSNSAPHFMNLIILVDTKSGDGIEAWVTLEQHQMALLEANSSLQKLVSVDPSPLIIN</sequence>